<dbReference type="InterPro" id="IPR036875">
    <property type="entry name" value="Znf_CCHC_sf"/>
</dbReference>
<reference evidence="4 5" key="1">
    <citation type="journal article" date="2023" name="Nucleic Acids Res.">
        <title>The hologenome of Daphnia magna reveals possible DNA methylation and microbiome-mediated evolution of the host genome.</title>
        <authorList>
            <person name="Chaturvedi A."/>
            <person name="Li X."/>
            <person name="Dhandapani V."/>
            <person name="Marshall H."/>
            <person name="Kissane S."/>
            <person name="Cuenca-Cambronero M."/>
            <person name="Asole G."/>
            <person name="Calvet F."/>
            <person name="Ruiz-Romero M."/>
            <person name="Marangio P."/>
            <person name="Guigo R."/>
            <person name="Rago D."/>
            <person name="Mirbahai L."/>
            <person name="Eastwood N."/>
            <person name="Colbourne J.K."/>
            <person name="Zhou J."/>
            <person name="Mallon E."/>
            <person name="Orsini L."/>
        </authorList>
    </citation>
    <scope>NUCLEOTIDE SEQUENCE [LARGE SCALE GENOMIC DNA]</scope>
    <source>
        <strain evidence="4">LRV0_1</strain>
    </source>
</reference>
<sequence>MAHQKFYFPAKKGPDMRHDQKSSSLFPSREPKRKTLPDNIFHQEHVKANHVKEVIDSVAMNSIDQEEESEPNLYSDMSDVELDFAEVEEEDFSDALAQDIISSSLTRDDIDLLDENDDNTTIEIENDQVEFLQFEVQVTQQLQAIFPQLHGETDEEYLKRLSCLSHKLQLVMSTFDKAPNIQTVPAFANVIKQARKLVSKINTSSVCGGDIPDTPLALRQVPFPPARCHDWLVGLYPATIGVKRGILASEKIHTRELLAEPSSTRNASRNLIPVVVTPRVVALIPDSDSESEERPSRRLNFDISPVREEPEQVNVPVNMDPDLAQALANFANGAAQDRAQYQGRHDALMNLLAAQQQESAALRTLVTAQQQQAGAALAHVNNAVVESIPMFEGKVGESGRHWVRILNQAGDVEGWTNAQKRQLAVRRLGEIALQWHLQSGANNPHWQNWSNALGTNFTQRLSPSEWYKLIEERVQKAGEPGIAYAVEKSRLLDLSPHVLTNAQKVSYLIGGLANWQHVAAMMNDTPADVDEFMTRLRELETLFSTLRPNVSPFPPNNPFFQPSTLPPVPMHPPPVPTPLPPAAPHIDVGSALLSMGKQIAGLTERLNGLTLGGDQRQMQRQPDNRSCFQCGAIGHIKRNCPRGAGNGQAPSAGPGQR</sequence>
<proteinExistence type="predicted"/>
<dbReference type="InterPro" id="IPR001878">
    <property type="entry name" value="Znf_CCHC"/>
</dbReference>
<dbReference type="Gene3D" id="4.10.60.10">
    <property type="entry name" value="Zinc finger, CCHC-type"/>
    <property type="match status" value="1"/>
</dbReference>
<protein>
    <recommendedName>
        <fullName evidence="3">CCHC-type domain-containing protein</fullName>
    </recommendedName>
</protein>
<evidence type="ECO:0000256" key="2">
    <source>
        <dbReference type="SAM" id="MobiDB-lite"/>
    </source>
</evidence>
<dbReference type="SMART" id="SM00343">
    <property type="entry name" value="ZnF_C2HC"/>
    <property type="match status" value="1"/>
</dbReference>
<feature type="region of interest" description="Disordered" evidence="2">
    <location>
        <begin position="1"/>
        <end position="35"/>
    </location>
</feature>
<evidence type="ECO:0000259" key="3">
    <source>
        <dbReference type="PROSITE" id="PS50158"/>
    </source>
</evidence>
<dbReference type="EMBL" id="JAOYFB010000037">
    <property type="protein sequence ID" value="KAK4025027.1"/>
    <property type="molecule type" value="Genomic_DNA"/>
</dbReference>
<evidence type="ECO:0000256" key="1">
    <source>
        <dbReference type="PROSITE-ProRule" id="PRU00047"/>
    </source>
</evidence>
<keyword evidence="1" id="KW-0862">Zinc</keyword>
<dbReference type="Proteomes" id="UP001234178">
    <property type="component" value="Unassembled WGS sequence"/>
</dbReference>
<feature type="domain" description="CCHC-type" evidence="3">
    <location>
        <begin position="627"/>
        <end position="642"/>
    </location>
</feature>
<dbReference type="Pfam" id="PF00098">
    <property type="entry name" value="zf-CCHC"/>
    <property type="match status" value="1"/>
</dbReference>
<comment type="caution">
    <text evidence="4">The sequence shown here is derived from an EMBL/GenBank/DDBJ whole genome shotgun (WGS) entry which is preliminary data.</text>
</comment>
<evidence type="ECO:0000313" key="4">
    <source>
        <dbReference type="EMBL" id="KAK4025027.1"/>
    </source>
</evidence>
<keyword evidence="5" id="KW-1185">Reference proteome</keyword>
<feature type="compositionally biased region" description="Basic and acidic residues" evidence="2">
    <location>
        <begin position="12"/>
        <end position="21"/>
    </location>
</feature>
<organism evidence="4 5">
    <name type="scientific">Daphnia magna</name>
    <dbReference type="NCBI Taxonomy" id="35525"/>
    <lineage>
        <taxon>Eukaryota</taxon>
        <taxon>Metazoa</taxon>
        <taxon>Ecdysozoa</taxon>
        <taxon>Arthropoda</taxon>
        <taxon>Crustacea</taxon>
        <taxon>Branchiopoda</taxon>
        <taxon>Diplostraca</taxon>
        <taxon>Cladocera</taxon>
        <taxon>Anomopoda</taxon>
        <taxon>Daphniidae</taxon>
        <taxon>Daphnia</taxon>
    </lineage>
</organism>
<name>A0ABR0AIT1_9CRUS</name>
<dbReference type="PROSITE" id="PS50158">
    <property type="entry name" value="ZF_CCHC"/>
    <property type="match status" value="1"/>
</dbReference>
<evidence type="ECO:0000313" key="5">
    <source>
        <dbReference type="Proteomes" id="UP001234178"/>
    </source>
</evidence>
<keyword evidence="1" id="KW-0863">Zinc-finger</keyword>
<keyword evidence="1" id="KW-0479">Metal-binding</keyword>
<gene>
    <name evidence="4" type="ORF">OUZ56_010533</name>
</gene>
<accession>A0ABR0AIT1</accession>
<dbReference type="SUPFAM" id="SSF57756">
    <property type="entry name" value="Retrovirus zinc finger-like domains"/>
    <property type="match status" value="1"/>
</dbReference>